<dbReference type="GO" id="GO:0004725">
    <property type="term" value="F:protein tyrosine phosphatase activity"/>
    <property type="evidence" value="ECO:0007669"/>
    <property type="project" value="TreeGrafter"/>
</dbReference>
<dbReference type="GO" id="GO:0005634">
    <property type="term" value="C:nucleus"/>
    <property type="evidence" value="ECO:0007669"/>
    <property type="project" value="TreeGrafter"/>
</dbReference>
<dbReference type="Proteomes" id="UP000224634">
    <property type="component" value="Unassembled WGS sequence"/>
</dbReference>
<proteinExistence type="predicted"/>
<dbReference type="Gene3D" id="3.40.250.10">
    <property type="entry name" value="Rhodanese-like domain"/>
    <property type="match status" value="1"/>
</dbReference>
<comment type="caution">
    <text evidence="2">The sequence shown here is derived from an EMBL/GenBank/DDBJ whole genome shotgun (WGS) entry which is preliminary data.</text>
</comment>
<protein>
    <recommendedName>
        <fullName evidence="1">Rhodanese domain-containing protein</fullName>
    </recommendedName>
</protein>
<reference evidence="2 3" key="1">
    <citation type="submission" date="2017-10" db="EMBL/GenBank/DDBJ databases">
        <title>Comparative genomics in systemic dimorphic fungi from Ajellomycetaceae.</title>
        <authorList>
            <person name="Munoz J.F."/>
            <person name="Mcewen J.G."/>
            <person name="Clay O.K."/>
            <person name="Cuomo C.A."/>
        </authorList>
    </citation>
    <scope>NUCLEOTIDE SEQUENCE [LARGE SCALE GENOMIC DNA]</scope>
    <source>
        <strain evidence="2 3">UAMH7299</strain>
    </source>
</reference>
<dbReference type="STRING" id="1447883.A0A2B7XYT2"/>
<keyword evidence="3" id="KW-1185">Reference proteome</keyword>
<dbReference type="GO" id="GO:0005737">
    <property type="term" value="C:cytoplasm"/>
    <property type="evidence" value="ECO:0007669"/>
    <property type="project" value="TreeGrafter"/>
</dbReference>
<sequence>MATSAPTTAVAPGGEVPWHASFPAPKTKAAIITRSEVLPWLESGTKDTTDFVLIDLRRADYEGGTIATSINLPAQSLYPTIPTLFSIFKQAGIKKVIWYCGSSAGRGTRAGGWFADYIQTRDDADGMQSLVLEGGIKGWAKAGEEYVAKIEGYDPSVWHKFD</sequence>
<dbReference type="SMART" id="SM00450">
    <property type="entry name" value="RHOD"/>
    <property type="match status" value="1"/>
</dbReference>
<evidence type="ECO:0000313" key="3">
    <source>
        <dbReference type="Proteomes" id="UP000224634"/>
    </source>
</evidence>
<dbReference type="InterPro" id="IPR001763">
    <property type="entry name" value="Rhodanese-like_dom"/>
</dbReference>
<dbReference type="AlphaFoldDB" id="A0A2B7XYT2"/>
<dbReference type="PANTHER" id="PTHR10828:SF50">
    <property type="entry name" value="REDUCTASE (ARC2), PUTATIVE (AFU_ORTHOLOGUE AFUA_6G13400)-RELATED"/>
    <property type="match status" value="1"/>
</dbReference>
<accession>A0A2B7XYT2</accession>
<dbReference type="OrthoDB" id="8300214at2759"/>
<evidence type="ECO:0000313" key="2">
    <source>
        <dbReference type="EMBL" id="PGH14079.1"/>
    </source>
</evidence>
<dbReference type="InterPro" id="IPR036873">
    <property type="entry name" value="Rhodanese-like_dom_sf"/>
</dbReference>
<evidence type="ECO:0000259" key="1">
    <source>
        <dbReference type="PROSITE" id="PS50206"/>
    </source>
</evidence>
<gene>
    <name evidence="2" type="ORF">AJ80_06083</name>
</gene>
<dbReference type="Pfam" id="PF00581">
    <property type="entry name" value="Rhodanese"/>
    <property type="match status" value="1"/>
</dbReference>
<dbReference type="PANTHER" id="PTHR10828">
    <property type="entry name" value="M-PHASE INDUCER PHOSPHATASE DUAL SPECIFICITY PHOSPHATASE CDC25"/>
    <property type="match status" value="1"/>
</dbReference>
<dbReference type="SUPFAM" id="SSF52821">
    <property type="entry name" value="Rhodanese/Cell cycle control phosphatase"/>
    <property type="match status" value="1"/>
</dbReference>
<name>A0A2B7XYT2_POLH7</name>
<dbReference type="PROSITE" id="PS50206">
    <property type="entry name" value="RHODANESE_3"/>
    <property type="match status" value="1"/>
</dbReference>
<feature type="domain" description="Rhodanese" evidence="1">
    <location>
        <begin position="47"/>
        <end position="148"/>
    </location>
</feature>
<dbReference type="EMBL" id="PDNA01000097">
    <property type="protein sequence ID" value="PGH14079.1"/>
    <property type="molecule type" value="Genomic_DNA"/>
</dbReference>
<organism evidence="2 3">
    <name type="scientific">Polytolypa hystricis (strain UAMH7299)</name>
    <dbReference type="NCBI Taxonomy" id="1447883"/>
    <lineage>
        <taxon>Eukaryota</taxon>
        <taxon>Fungi</taxon>
        <taxon>Dikarya</taxon>
        <taxon>Ascomycota</taxon>
        <taxon>Pezizomycotina</taxon>
        <taxon>Eurotiomycetes</taxon>
        <taxon>Eurotiomycetidae</taxon>
        <taxon>Onygenales</taxon>
        <taxon>Onygenales incertae sedis</taxon>
        <taxon>Polytolypa</taxon>
    </lineage>
</organism>